<dbReference type="PANTHER" id="PTHR20855">
    <property type="entry name" value="ADIPOR/PROGESTIN RECEPTOR-RELATED"/>
    <property type="match status" value="1"/>
</dbReference>
<evidence type="ECO:0000256" key="3">
    <source>
        <dbReference type="ARBA" id="ARBA00022692"/>
    </source>
</evidence>
<keyword evidence="6" id="KW-0479">Metal-binding</keyword>
<dbReference type="PANTHER" id="PTHR20855:SF52">
    <property type="entry name" value="ADIPONECTIN RECEPTOR PROTEIN"/>
    <property type="match status" value="1"/>
</dbReference>
<evidence type="ECO:0000256" key="1">
    <source>
        <dbReference type="ARBA" id="ARBA00004141"/>
    </source>
</evidence>
<name>A0A0A1V3U0_9HYPO</name>
<evidence type="ECO:0000313" key="7">
    <source>
        <dbReference type="EMBL" id="EXV04311.1"/>
    </source>
</evidence>
<feature type="binding site" evidence="6">
    <location>
        <position position="97"/>
    </location>
    <ligand>
        <name>Zn(2+)</name>
        <dbReference type="ChEBI" id="CHEBI:29105"/>
    </ligand>
</feature>
<comment type="caution">
    <text evidence="7">The sequence shown here is derived from an EMBL/GenBank/DDBJ whole genome shotgun (WGS) entry which is preliminary data.</text>
</comment>
<keyword evidence="4" id="KW-1133">Transmembrane helix</keyword>
<accession>A0A0A1V3U0</accession>
<dbReference type="GO" id="GO:0046872">
    <property type="term" value="F:metal ion binding"/>
    <property type="evidence" value="ECO:0007669"/>
    <property type="project" value="UniProtKB-KW"/>
</dbReference>
<evidence type="ECO:0000256" key="2">
    <source>
        <dbReference type="ARBA" id="ARBA00007018"/>
    </source>
</evidence>
<evidence type="ECO:0000256" key="5">
    <source>
        <dbReference type="ARBA" id="ARBA00023136"/>
    </source>
</evidence>
<protein>
    <submittedName>
        <fullName evidence="7">Hemolysin III family protein</fullName>
    </submittedName>
</protein>
<dbReference type="GO" id="GO:0038023">
    <property type="term" value="F:signaling receptor activity"/>
    <property type="evidence" value="ECO:0007669"/>
    <property type="project" value="TreeGrafter"/>
</dbReference>
<evidence type="ECO:0000313" key="8">
    <source>
        <dbReference type="Proteomes" id="UP000030151"/>
    </source>
</evidence>
<comment type="subcellular location">
    <subcellularLocation>
        <location evidence="1">Membrane</location>
        <topology evidence="1">Multi-pass membrane protein</topology>
    </subcellularLocation>
</comment>
<dbReference type="EMBL" id="JELW01000002">
    <property type="protein sequence ID" value="EXV04311.1"/>
    <property type="molecule type" value="Genomic_DNA"/>
</dbReference>
<dbReference type="GO" id="GO:0016020">
    <property type="term" value="C:membrane"/>
    <property type="evidence" value="ECO:0007669"/>
    <property type="project" value="UniProtKB-SubCell"/>
</dbReference>
<keyword evidence="6" id="KW-0862">Zinc</keyword>
<organism evidence="7 8">
    <name type="scientific">Metarhizium robertsii</name>
    <dbReference type="NCBI Taxonomy" id="568076"/>
    <lineage>
        <taxon>Eukaryota</taxon>
        <taxon>Fungi</taxon>
        <taxon>Dikarya</taxon>
        <taxon>Ascomycota</taxon>
        <taxon>Pezizomycotina</taxon>
        <taxon>Sordariomycetes</taxon>
        <taxon>Hypocreomycetidae</taxon>
        <taxon>Hypocreales</taxon>
        <taxon>Clavicipitaceae</taxon>
        <taxon>Metarhizium</taxon>
    </lineage>
</organism>
<dbReference type="AlphaFoldDB" id="A0A0A1V3U0"/>
<keyword evidence="3" id="KW-0812">Transmembrane</keyword>
<keyword evidence="5" id="KW-0472">Membrane</keyword>
<dbReference type="HOGENOM" id="CLU_1875926_0_0_1"/>
<dbReference type="Pfam" id="PF03006">
    <property type="entry name" value="HlyIII"/>
    <property type="match status" value="1"/>
</dbReference>
<proteinExistence type="inferred from homology"/>
<reference evidence="7 8" key="1">
    <citation type="submission" date="2014-02" db="EMBL/GenBank/DDBJ databases">
        <title>The genome sequence of the entomopathogenic fungus Metarhizium robertsii ARSEF 2575.</title>
        <authorList>
            <person name="Giuliano Garisto Donzelli B."/>
            <person name="Roe B.A."/>
            <person name="Macmil S.L."/>
            <person name="Krasnoff S.B."/>
            <person name="Gibson D.M."/>
        </authorList>
    </citation>
    <scope>NUCLEOTIDE SEQUENCE [LARGE SCALE GENOMIC DNA]</scope>
    <source>
        <strain evidence="7 8">ARSEF 2575</strain>
    </source>
</reference>
<sequence length="136" mass="15209">MLRDRVIVTENDPSTAPIPLPTKKSSSVVKGNIPPSKSILLAISQIPKWYSENPYIHAGYRPVFAAMAPCIGRDTKFPERWLPGTFDYIGVWHQIFHCFVIMGTSSHFGGIMSGYDWNYRNRGRFACVEGAGCQDA</sequence>
<comment type="similarity">
    <text evidence="2">Belongs to the ADIPOR family.</text>
</comment>
<dbReference type="Proteomes" id="UP000030151">
    <property type="component" value="Unassembled WGS sequence"/>
</dbReference>
<feature type="binding site" evidence="6">
    <location>
        <position position="93"/>
    </location>
    <ligand>
        <name>Zn(2+)</name>
        <dbReference type="ChEBI" id="CHEBI:29105"/>
    </ligand>
</feature>
<dbReference type="InterPro" id="IPR004254">
    <property type="entry name" value="AdipoR/HlyIII-related"/>
</dbReference>
<gene>
    <name evidence="7" type="ORF">X797_001983</name>
</gene>
<evidence type="ECO:0000256" key="6">
    <source>
        <dbReference type="PIRSR" id="PIRSR604254-1"/>
    </source>
</evidence>
<evidence type="ECO:0000256" key="4">
    <source>
        <dbReference type="ARBA" id="ARBA00022989"/>
    </source>
</evidence>